<reference evidence="2 3" key="1">
    <citation type="journal article" date="2023" name="Life. Sci Alliance">
        <title>Evolutionary insights into 3D genome organization and epigenetic landscape of Vigna mungo.</title>
        <authorList>
            <person name="Junaid A."/>
            <person name="Singh B."/>
            <person name="Bhatia S."/>
        </authorList>
    </citation>
    <scope>NUCLEOTIDE SEQUENCE [LARGE SCALE GENOMIC DNA]</scope>
    <source>
        <strain evidence="2">Urdbean</strain>
    </source>
</reference>
<accession>A0AAQ3NMS9</accession>
<organism evidence="2 3">
    <name type="scientific">Vigna mungo</name>
    <name type="common">Black gram</name>
    <name type="synonym">Phaseolus mungo</name>
    <dbReference type="NCBI Taxonomy" id="3915"/>
    <lineage>
        <taxon>Eukaryota</taxon>
        <taxon>Viridiplantae</taxon>
        <taxon>Streptophyta</taxon>
        <taxon>Embryophyta</taxon>
        <taxon>Tracheophyta</taxon>
        <taxon>Spermatophyta</taxon>
        <taxon>Magnoliopsida</taxon>
        <taxon>eudicotyledons</taxon>
        <taxon>Gunneridae</taxon>
        <taxon>Pentapetalae</taxon>
        <taxon>rosids</taxon>
        <taxon>fabids</taxon>
        <taxon>Fabales</taxon>
        <taxon>Fabaceae</taxon>
        <taxon>Papilionoideae</taxon>
        <taxon>50 kb inversion clade</taxon>
        <taxon>NPAAA clade</taxon>
        <taxon>indigoferoid/millettioid clade</taxon>
        <taxon>Phaseoleae</taxon>
        <taxon>Vigna</taxon>
    </lineage>
</organism>
<evidence type="ECO:0000313" key="3">
    <source>
        <dbReference type="Proteomes" id="UP001374535"/>
    </source>
</evidence>
<evidence type="ECO:0000313" key="2">
    <source>
        <dbReference type="EMBL" id="WVZ11815.1"/>
    </source>
</evidence>
<name>A0AAQ3NMS9_VIGMU</name>
<protein>
    <submittedName>
        <fullName evidence="2">Uncharacterized protein</fullName>
    </submittedName>
</protein>
<keyword evidence="3" id="KW-1185">Reference proteome</keyword>
<feature type="region of interest" description="Disordered" evidence="1">
    <location>
        <begin position="38"/>
        <end position="61"/>
    </location>
</feature>
<dbReference type="Proteomes" id="UP001374535">
    <property type="component" value="Chromosome 5"/>
</dbReference>
<dbReference type="AlphaFoldDB" id="A0AAQ3NMS9"/>
<proteinExistence type="predicted"/>
<dbReference type="EMBL" id="CP144696">
    <property type="protein sequence ID" value="WVZ11815.1"/>
    <property type="molecule type" value="Genomic_DNA"/>
</dbReference>
<evidence type="ECO:0000256" key="1">
    <source>
        <dbReference type="SAM" id="MobiDB-lite"/>
    </source>
</evidence>
<gene>
    <name evidence="2" type="ORF">V8G54_016345</name>
</gene>
<sequence>MRFPLISRGPLPFLSATFLKFKSASSCTRVCHMAASPSNDAVRNDAPSASPSNDAVRNGAPSASSVINFLSLCQNLKTETGKAWATEIVSRRKNSFNITDRPRPSR</sequence>